<evidence type="ECO:0000313" key="2">
    <source>
        <dbReference type="EMBL" id="ATX78746.1"/>
    </source>
</evidence>
<protein>
    <submittedName>
        <fullName evidence="2">Uncharacterized protein</fullName>
    </submittedName>
</protein>
<dbReference type="EMBL" id="CP018799">
    <property type="protein sequence ID" value="ATX78746.1"/>
    <property type="molecule type" value="Genomic_DNA"/>
</dbReference>
<evidence type="ECO:0000256" key="1">
    <source>
        <dbReference type="SAM" id="Phobius"/>
    </source>
</evidence>
<evidence type="ECO:0000313" key="3">
    <source>
        <dbReference type="Proteomes" id="UP000231701"/>
    </source>
</evidence>
<reference evidence="2 3" key="1">
    <citation type="submission" date="2016-12" db="EMBL/GenBank/DDBJ databases">
        <title>Isolation and genomic insights into novel planktonic Zetaproteobacteria from stratified waters of the Chesapeake Bay.</title>
        <authorList>
            <person name="McAllister S.M."/>
            <person name="Kato S."/>
            <person name="Chan C.S."/>
            <person name="Chiu B.K."/>
            <person name="Field E.K."/>
        </authorList>
    </citation>
    <scope>NUCLEOTIDE SEQUENCE [LARGE SCALE GENOMIC DNA]</scope>
    <source>
        <strain evidence="2 3">CP-5</strain>
    </source>
</reference>
<proteinExistence type="predicted"/>
<keyword evidence="3" id="KW-1185">Reference proteome</keyword>
<dbReference type="KEGG" id="maes:Ga0123461_0294"/>
<name>A0A2K8L3C4_MARES</name>
<keyword evidence="1" id="KW-1133">Transmembrane helix</keyword>
<dbReference type="AlphaFoldDB" id="A0A2K8L3C4"/>
<keyword evidence="1" id="KW-0472">Membrane</keyword>
<keyword evidence="1" id="KW-0812">Transmembrane</keyword>
<sequence>MDKQNEDGDLSGGAWDLSSELKEDSGYLKKMDRMDIGLIVLLAIVFSVVATNV</sequence>
<accession>A0A2K8L3C4</accession>
<dbReference type="Proteomes" id="UP000231701">
    <property type="component" value="Chromosome"/>
</dbReference>
<feature type="transmembrane region" description="Helical" evidence="1">
    <location>
        <begin position="34"/>
        <end position="51"/>
    </location>
</feature>
<organism evidence="2 3">
    <name type="scientific">Mariprofundus aestuarium</name>
    <dbReference type="NCBI Taxonomy" id="1921086"/>
    <lineage>
        <taxon>Bacteria</taxon>
        <taxon>Pseudomonadati</taxon>
        <taxon>Pseudomonadota</taxon>
        <taxon>Candidatius Mariprofundia</taxon>
        <taxon>Mariprofundales</taxon>
        <taxon>Mariprofundaceae</taxon>
        <taxon>Mariprofundus</taxon>
    </lineage>
</organism>
<gene>
    <name evidence="2" type="ORF">Ga0123461_0294</name>
</gene>